<sequence>IMFSGEAEYINNKLLPKIHGTVEGLEPFDHFNFETNVFADTIWVNIFDGELSGGRVFAQAKVLDWEIWEFEANFNEVNIGNYLNFHEPVLVNGYMKYKGKKYIGIVKSPAEYGLGLDSLLIYVSTTDDQINLDSL</sequence>
<organism evidence="1">
    <name type="scientific">marine sediment metagenome</name>
    <dbReference type="NCBI Taxonomy" id="412755"/>
    <lineage>
        <taxon>unclassified sequences</taxon>
        <taxon>metagenomes</taxon>
        <taxon>ecological metagenomes</taxon>
    </lineage>
</organism>
<evidence type="ECO:0000313" key="1">
    <source>
        <dbReference type="EMBL" id="GAH36996.1"/>
    </source>
</evidence>
<proteinExistence type="predicted"/>
<name>X1EUF5_9ZZZZ</name>
<accession>X1EUF5</accession>
<protein>
    <submittedName>
        <fullName evidence="1">Uncharacterized protein</fullName>
    </submittedName>
</protein>
<feature type="non-terminal residue" evidence="1">
    <location>
        <position position="135"/>
    </location>
</feature>
<gene>
    <name evidence="1" type="ORF">S03H2_25903</name>
</gene>
<comment type="caution">
    <text evidence="1">The sequence shown here is derived from an EMBL/GenBank/DDBJ whole genome shotgun (WGS) entry which is preliminary data.</text>
</comment>
<feature type="non-terminal residue" evidence="1">
    <location>
        <position position="1"/>
    </location>
</feature>
<dbReference type="AlphaFoldDB" id="X1EUF5"/>
<reference evidence="1" key="1">
    <citation type="journal article" date="2014" name="Front. Microbiol.">
        <title>High frequency of phylogenetically diverse reductive dehalogenase-homologous genes in deep subseafloor sedimentary metagenomes.</title>
        <authorList>
            <person name="Kawai M."/>
            <person name="Futagami T."/>
            <person name="Toyoda A."/>
            <person name="Takaki Y."/>
            <person name="Nishi S."/>
            <person name="Hori S."/>
            <person name="Arai W."/>
            <person name="Tsubouchi T."/>
            <person name="Morono Y."/>
            <person name="Uchiyama I."/>
            <person name="Ito T."/>
            <person name="Fujiyama A."/>
            <person name="Inagaki F."/>
            <person name="Takami H."/>
        </authorList>
    </citation>
    <scope>NUCLEOTIDE SEQUENCE</scope>
    <source>
        <strain evidence="1">Expedition CK06-06</strain>
    </source>
</reference>
<dbReference type="EMBL" id="BARU01014806">
    <property type="protein sequence ID" value="GAH36996.1"/>
    <property type="molecule type" value="Genomic_DNA"/>
</dbReference>